<keyword evidence="6 13" id="KW-0328">Glycosyltransferase</keyword>
<dbReference type="PANTHER" id="PTHR12886">
    <property type="entry name" value="PIG-M MANNOSYLTRANSFERASE"/>
    <property type="match status" value="1"/>
</dbReference>
<evidence type="ECO:0000313" key="15">
    <source>
        <dbReference type="EMBL" id="PWN96104.1"/>
    </source>
</evidence>
<keyword evidence="11 13" id="KW-0472">Membrane</keyword>
<feature type="transmembrane region" description="Helical" evidence="13">
    <location>
        <begin position="456"/>
        <end position="472"/>
    </location>
</feature>
<evidence type="ECO:0000256" key="7">
    <source>
        <dbReference type="ARBA" id="ARBA00022679"/>
    </source>
</evidence>
<evidence type="ECO:0000256" key="6">
    <source>
        <dbReference type="ARBA" id="ARBA00022676"/>
    </source>
</evidence>
<dbReference type="EMBL" id="KZ819301">
    <property type="protein sequence ID" value="PWN96104.1"/>
    <property type="molecule type" value="Genomic_DNA"/>
</dbReference>
<evidence type="ECO:0000256" key="12">
    <source>
        <dbReference type="ARBA" id="ARBA00025399"/>
    </source>
</evidence>
<feature type="transmembrane region" description="Helical" evidence="13">
    <location>
        <begin position="433"/>
        <end position="450"/>
    </location>
</feature>
<keyword evidence="16" id="KW-1185">Reference proteome</keyword>
<keyword evidence="7 13" id="KW-0808">Transferase</keyword>
<feature type="transmembrane region" description="Helical" evidence="13">
    <location>
        <begin position="344"/>
        <end position="363"/>
    </location>
</feature>
<dbReference type="GO" id="GO:0004376">
    <property type="term" value="F:GPI mannosyltransferase activity"/>
    <property type="evidence" value="ECO:0007669"/>
    <property type="project" value="InterPro"/>
</dbReference>
<dbReference type="RefSeq" id="XP_025596383.1">
    <property type="nucleotide sequence ID" value="XM_025743131.1"/>
</dbReference>
<dbReference type="OrthoDB" id="1741594at2759"/>
<comment type="pathway">
    <text evidence="2 13">Glycolipid biosynthesis; glycosylphosphatidylinositol-anchor biosynthesis.</text>
</comment>
<evidence type="ECO:0000256" key="4">
    <source>
        <dbReference type="ARBA" id="ARBA00013797"/>
    </source>
</evidence>
<evidence type="ECO:0000256" key="11">
    <source>
        <dbReference type="ARBA" id="ARBA00023136"/>
    </source>
</evidence>
<evidence type="ECO:0000256" key="2">
    <source>
        <dbReference type="ARBA" id="ARBA00004687"/>
    </source>
</evidence>
<accession>A0A316Z4T7</accession>
<evidence type="ECO:0000256" key="9">
    <source>
        <dbReference type="ARBA" id="ARBA00022824"/>
    </source>
</evidence>
<dbReference type="UniPathway" id="UPA00196"/>
<proteinExistence type="inferred from homology"/>
<dbReference type="Pfam" id="PF05007">
    <property type="entry name" value="Mannosyl_trans"/>
    <property type="match status" value="1"/>
</dbReference>
<comment type="caution">
    <text evidence="13">Lacks conserved residue(s) required for the propagation of feature annotation.</text>
</comment>
<feature type="transmembrane region" description="Helical" evidence="13">
    <location>
        <begin position="479"/>
        <end position="499"/>
    </location>
</feature>
<evidence type="ECO:0000313" key="16">
    <source>
        <dbReference type="Proteomes" id="UP000245946"/>
    </source>
</evidence>
<dbReference type="GeneID" id="37270675"/>
<organism evidence="15 16">
    <name type="scientific">Tilletiopsis washingtonensis</name>
    <dbReference type="NCBI Taxonomy" id="58919"/>
    <lineage>
        <taxon>Eukaryota</taxon>
        <taxon>Fungi</taxon>
        <taxon>Dikarya</taxon>
        <taxon>Basidiomycota</taxon>
        <taxon>Ustilaginomycotina</taxon>
        <taxon>Exobasidiomycetes</taxon>
        <taxon>Entylomatales</taxon>
        <taxon>Entylomatales incertae sedis</taxon>
        <taxon>Tilletiopsis</taxon>
    </lineage>
</organism>
<keyword evidence="10 13" id="KW-1133">Transmembrane helix</keyword>
<dbReference type="STRING" id="58919.A0A316Z4T7"/>
<keyword evidence="9 13" id="KW-0256">Endoplasmic reticulum</keyword>
<dbReference type="InterPro" id="IPR007704">
    <property type="entry name" value="PIG-M"/>
</dbReference>
<reference evidence="15 16" key="1">
    <citation type="journal article" date="2018" name="Mol. Biol. Evol.">
        <title>Broad Genomic Sampling Reveals a Smut Pathogenic Ancestry of the Fungal Clade Ustilaginomycotina.</title>
        <authorList>
            <person name="Kijpornyongpan T."/>
            <person name="Mondo S.J."/>
            <person name="Barry K."/>
            <person name="Sandor L."/>
            <person name="Lee J."/>
            <person name="Lipzen A."/>
            <person name="Pangilinan J."/>
            <person name="LaButti K."/>
            <person name="Hainaut M."/>
            <person name="Henrissat B."/>
            <person name="Grigoriev I.V."/>
            <person name="Spatafora J.W."/>
            <person name="Aime M.C."/>
        </authorList>
    </citation>
    <scope>NUCLEOTIDE SEQUENCE [LARGE SCALE GENOMIC DNA]</scope>
    <source>
        <strain evidence="15 16">MCA 4186</strain>
    </source>
</reference>
<dbReference type="GO" id="GO:1990529">
    <property type="term" value="C:glycosylphosphatidylinositol-mannosyltransferase I complex"/>
    <property type="evidence" value="ECO:0007669"/>
    <property type="project" value="TreeGrafter"/>
</dbReference>
<dbReference type="EC" id="2.4.1.-" evidence="13"/>
<feature type="transmembrane region" description="Helical" evidence="13">
    <location>
        <begin position="315"/>
        <end position="332"/>
    </location>
</feature>
<evidence type="ECO:0000256" key="13">
    <source>
        <dbReference type="RuleBase" id="RU365064"/>
    </source>
</evidence>
<feature type="chain" id="PRO_5016318182" description="GPI mannosyltransferase 1" evidence="14">
    <location>
        <begin position="27"/>
        <end position="551"/>
    </location>
</feature>
<dbReference type="AlphaFoldDB" id="A0A316Z4T7"/>
<keyword evidence="14" id="KW-0732">Signal</keyword>
<keyword evidence="5 13" id="KW-0337">GPI-anchor biosynthesis</keyword>
<name>A0A316Z4T7_9BASI</name>
<comment type="subcellular location">
    <subcellularLocation>
        <location evidence="1 13">Endoplasmic reticulum membrane</location>
        <topology evidence="1 13">Multi-pass membrane protein</topology>
    </subcellularLocation>
</comment>
<feature type="signal peptide" evidence="14">
    <location>
        <begin position="1"/>
        <end position="26"/>
    </location>
</feature>
<comment type="function">
    <text evidence="12 13">Mannosyltransferase involved in glycosylphosphatidylinositol-anchor biosynthesis. Transfers the first alpha-1,4-mannose to GlcN-acyl-PI during GPI precursor assembly. Required for cell wall integrity.</text>
</comment>
<feature type="transmembrane region" description="Helical" evidence="13">
    <location>
        <begin position="511"/>
        <end position="532"/>
    </location>
</feature>
<dbReference type="PANTHER" id="PTHR12886:SF0">
    <property type="entry name" value="GPI MANNOSYLTRANSFERASE 1"/>
    <property type="match status" value="1"/>
</dbReference>
<evidence type="ECO:0000256" key="3">
    <source>
        <dbReference type="ARBA" id="ARBA00011071"/>
    </source>
</evidence>
<dbReference type="GO" id="GO:0005789">
    <property type="term" value="C:endoplasmic reticulum membrane"/>
    <property type="evidence" value="ECO:0007669"/>
    <property type="project" value="UniProtKB-SubCell"/>
</dbReference>
<comment type="similarity">
    <text evidence="3 13">Belongs to the PIGM family.</text>
</comment>
<dbReference type="GO" id="GO:0006506">
    <property type="term" value="P:GPI anchor biosynthetic process"/>
    <property type="evidence" value="ECO:0007669"/>
    <property type="project" value="UniProtKB-UniPathway"/>
</dbReference>
<evidence type="ECO:0000256" key="5">
    <source>
        <dbReference type="ARBA" id="ARBA00022502"/>
    </source>
</evidence>
<dbReference type="Proteomes" id="UP000245946">
    <property type="component" value="Unassembled WGS sequence"/>
</dbReference>
<evidence type="ECO:0000256" key="14">
    <source>
        <dbReference type="SAM" id="SignalP"/>
    </source>
</evidence>
<dbReference type="GO" id="GO:0051751">
    <property type="term" value="F:alpha-1,4-mannosyltransferase activity"/>
    <property type="evidence" value="ECO:0007669"/>
    <property type="project" value="InterPro"/>
</dbReference>
<evidence type="ECO:0000256" key="8">
    <source>
        <dbReference type="ARBA" id="ARBA00022692"/>
    </source>
</evidence>
<evidence type="ECO:0000256" key="10">
    <source>
        <dbReference type="ARBA" id="ARBA00022989"/>
    </source>
</evidence>
<sequence length="551" mass="58503">MSQATLSPRRALLLAALLRVALLAWGAYQDAAPHLPDYSDVDLDVFLAGTRALAACPRSVLLGAPRETYAELAAPLEGAGACAAGYLAALARFLLQLRAHVAARPDEYAASELSEQLLQLSFRVVEVPATLLALAGNPYAAPTFRYSPLLALLLAPALLLPEPLLLRLAPRLLFAAADLLCGVLMLRICRTLRISQAWVAPAWLLNPFVAQISTRGSAESLLGLLVLGWLDATLGATTPDDEQLRLARRQQKVVDANVAHVADAAAEGKDVAAAEADASDALLAADASSSSALSALLSTPLLSPLLLALATHFKLVPAMYALPLALHLAAAAPTGARVGAVLRYGLVCAWATAAIGLVLYGIWGPPYLHSAFLYHFTRLDVRHNFAPHFLPAYLGRVDGAISAAPGTAGALVGFVPQAAVVLLLGALLGKHDLVFACAAQTLAFVTFNKVSTSQYFMWYLFFLPLVAPKLAFASRREPWVLLLLWVGAQALWLSQAYLLEFTALDTYVRTWTASLVLLVVHSLILARCVTAWGEGRARAARLAGAGAKKSQ</sequence>
<keyword evidence="8 13" id="KW-0812">Transmembrane</keyword>
<evidence type="ECO:0000256" key="1">
    <source>
        <dbReference type="ARBA" id="ARBA00004477"/>
    </source>
</evidence>
<protein>
    <recommendedName>
        <fullName evidence="4 13">GPI mannosyltransferase 1</fullName>
        <ecNumber evidence="13">2.4.1.-</ecNumber>
    </recommendedName>
    <alternativeName>
        <fullName evidence="13">GPI mannosyltransferase I</fullName>
    </alternativeName>
</protein>
<gene>
    <name evidence="15" type="ORF">FA09DRAFT_331686</name>
</gene>